<dbReference type="RefSeq" id="WP_197165816.1">
    <property type="nucleotide sequence ID" value="NZ_JADZGI010000003.1"/>
</dbReference>
<sequence length="392" mass="42073">MTALSGLTVIETAERVCGEWTGRLLADFGAQVIKVERPGGSPTRRFGPHVAGESTLFAYCNTGKKSVVLDLASDAGRSALQALLARADALIDDRDTAGAAALGLDPETLRGAHPGLVHCHIAPLGADTPPEWAHAKPIAIAATGGWAWHTPSESRPQDPPLMGAGRFMPDYDTGLDAAIATAAALLRKRRCADPASAGQSIAISEVAVQLSRADVVMGRVLAGDDEPGHSRRRYDMGGPGDVFACADGHVHLVMMTRAHWAGLRSLMDEPAWCAEFPDDWLEFHCTPERVARFREAFRAWIAGQQRNPVSEQAQKLGVPLVPVNTARDLFENAQYRHRGYFQSLTDPTLGTQLYPGVPYRMTASPVRLSRAAPAPDADRGEIIPGVMPEVTP</sequence>
<protein>
    <submittedName>
        <fullName evidence="3">CoA transferase</fullName>
    </submittedName>
</protein>
<dbReference type="AlphaFoldDB" id="A0A931HE37"/>
<name>A0A931HE37_9SPHN</name>
<feature type="region of interest" description="Disordered" evidence="2">
    <location>
        <begin position="370"/>
        <end position="392"/>
    </location>
</feature>
<evidence type="ECO:0000256" key="1">
    <source>
        <dbReference type="ARBA" id="ARBA00022679"/>
    </source>
</evidence>
<dbReference type="InterPro" id="IPR044855">
    <property type="entry name" value="CoA-Trfase_III_dom3_sf"/>
</dbReference>
<evidence type="ECO:0000313" key="3">
    <source>
        <dbReference type="EMBL" id="MBH0114432.1"/>
    </source>
</evidence>
<dbReference type="Pfam" id="PF02515">
    <property type="entry name" value="CoA_transf_3"/>
    <property type="match status" value="1"/>
</dbReference>
<dbReference type="EMBL" id="JADZGI010000003">
    <property type="protein sequence ID" value="MBH0114432.1"/>
    <property type="molecule type" value="Genomic_DNA"/>
</dbReference>
<reference evidence="3" key="1">
    <citation type="submission" date="2020-11" db="EMBL/GenBank/DDBJ databases">
        <title>Novosphingobium aureum sp. nov., a marine bacterium isolated from sediment of a salt flat.</title>
        <authorList>
            <person name="Yoo Y."/>
            <person name="Kim J.-J."/>
        </authorList>
    </citation>
    <scope>NUCLEOTIDE SEQUENCE</scope>
    <source>
        <strain evidence="3">YJ-S2-02</strain>
    </source>
</reference>
<keyword evidence="1 3" id="KW-0808">Transferase</keyword>
<dbReference type="PANTHER" id="PTHR48207">
    <property type="entry name" value="SUCCINATE--HYDROXYMETHYLGLUTARATE COA-TRANSFERASE"/>
    <property type="match status" value="1"/>
</dbReference>
<gene>
    <name evidence="3" type="ORF">I5E68_15915</name>
</gene>
<dbReference type="PANTHER" id="PTHR48207:SF3">
    <property type="entry name" value="SUCCINATE--HYDROXYMETHYLGLUTARATE COA-TRANSFERASE"/>
    <property type="match status" value="1"/>
</dbReference>
<dbReference type="Gene3D" id="3.40.50.10540">
    <property type="entry name" value="Crotonobetainyl-coa:carnitine coa-transferase, domain 1"/>
    <property type="match status" value="1"/>
</dbReference>
<dbReference type="InterPro" id="IPR003673">
    <property type="entry name" value="CoA-Trfase_fam_III"/>
</dbReference>
<dbReference type="GO" id="GO:0008410">
    <property type="term" value="F:CoA-transferase activity"/>
    <property type="evidence" value="ECO:0007669"/>
    <property type="project" value="TreeGrafter"/>
</dbReference>
<accession>A0A931HE37</accession>
<dbReference type="Gene3D" id="3.30.1540.10">
    <property type="entry name" value="formyl-coa transferase, domain 3"/>
    <property type="match status" value="1"/>
</dbReference>
<evidence type="ECO:0000256" key="2">
    <source>
        <dbReference type="SAM" id="MobiDB-lite"/>
    </source>
</evidence>
<dbReference type="InterPro" id="IPR050483">
    <property type="entry name" value="CoA-transferase_III_domain"/>
</dbReference>
<evidence type="ECO:0000313" key="4">
    <source>
        <dbReference type="Proteomes" id="UP000617634"/>
    </source>
</evidence>
<dbReference type="InterPro" id="IPR023606">
    <property type="entry name" value="CoA-Trfase_III_dom_1_sf"/>
</dbReference>
<organism evidence="3 4">
    <name type="scientific">Novosphingobium aureum</name>
    <dbReference type="NCBI Taxonomy" id="2792964"/>
    <lineage>
        <taxon>Bacteria</taxon>
        <taxon>Pseudomonadati</taxon>
        <taxon>Pseudomonadota</taxon>
        <taxon>Alphaproteobacteria</taxon>
        <taxon>Sphingomonadales</taxon>
        <taxon>Sphingomonadaceae</taxon>
        <taxon>Novosphingobium</taxon>
    </lineage>
</organism>
<dbReference type="SUPFAM" id="SSF89796">
    <property type="entry name" value="CoA-transferase family III (CaiB/BaiF)"/>
    <property type="match status" value="1"/>
</dbReference>
<proteinExistence type="predicted"/>
<keyword evidence="4" id="KW-1185">Reference proteome</keyword>
<dbReference type="Proteomes" id="UP000617634">
    <property type="component" value="Unassembled WGS sequence"/>
</dbReference>
<comment type="caution">
    <text evidence="3">The sequence shown here is derived from an EMBL/GenBank/DDBJ whole genome shotgun (WGS) entry which is preliminary data.</text>
</comment>